<gene>
    <name evidence="5" type="ORF">DRO04_01675</name>
</gene>
<dbReference type="GO" id="GO:0008299">
    <property type="term" value="P:isoprenoid biosynthetic process"/>
    <property type="evidence" value="ECO:0007669"/>
    <property type="project" value="UniProtKB-KW"/>
</dbReference>
<evidence type="ECO:0000313" key="5">
    <source>
        <dbReference type="EMBL" id="RLG70564.1"/>
    </source>
</evidence>
<dbReference type="NCBIfam" id="NF003274">
    <property type="entry name" value="PRK04262.1"/>
    <property type="match status" value="1"/>
</dbReference>
<protein>
    <submittedName>
        <fullName evidence="5">Hydroxymethylglutaryl-CoA synthase</fullName>
        <ecNumber evidence="5">2.3.3.10</ecNumber>
    </submittedName>
</protein>
<keyword evidence="2" id="KW-0414">Isoprene biosynthesis</keyword>
<dbReference type="GO" id="GO:0004421">
    <property type="term" value="F:hydroxymethylglutaryl-CoA synthase activity"/>
    <property type="evidence" value="ECO:0007669"/>
    <property type="project" value="UniProtKB-EC"/>
</dbReference>
<dbReference type="EC" id="2.3.3.10" evidence="5"/>
<dbReference type="GO" id="GO:0044550">
    <property type="term" value="P:secondary metabolite biosynthetic process"/>
    <property type="evidence" value="ECO:0007669"/>
    <property type="project" value="TreeGrafter"/>
</dbReference>
<dbReference type="PANTHER" id="PTHR34069">
    <property type="entry name" value="3-OXOACYL-[ACYL-CARRIER-PROTEIN] SYNTHASE 3"/>
    <property type="match status" value="1"/>
</dbReference>
<dbReference type="EMBL" id="QMWP01000050">
    <property type="protein sequence ID" value="RLG70564.1"/>
    <property type="molecule type" value="Genomic_DNA"/>
</dbReference>
<dbReference type="Proteomes" id="UP000278031">
    <property type="component" value="Unassembled WGS sequence"/>
</dbReference>
<name>A0A497JH96_9ARCH</name>
<evidence type="ECO:0000313" key="6">
    <source>
        <dbReference type="Proteomes" id="UP000278031"/>
    </source>
</evidence>
<dbReference type="NCBIfam" id="TIGR00748">
    <property type="entry name" value="HMG_CoA_syn_Arc"/>
    <property type="match status" value="1"/>
</dbReference>
<dbReference type="Gene3D" id="3.40.47.10">
    <property type="match status" value="1"/>
</dbReference>
<comment type="caution">
    <text evidence="5">The sequence shown here is derived from an EMBL/GenBank/DDBJ whole genome shotgun (WGS) entry which is preliminary data.</text>
</comment>
<keyword evidence="3 5" id="KW-0012">Acyltransferase</keyword>
<dbReference type="InterPro" id="IPR016039">
    <property type="entry name" value="Thiolase-like"/>
</dbReference>
<dbReference type="PANTHER" id="PTHR34069:SF2">
    <property type="entry name" value="BETA-KETOACYL-[ACYL-CARRIER-PROTEIN] SYNTHASE III"/>
    <property type="match status" value="1"/>
</dbReference>
<evidence type="ECO:0000256" key="1">
    <source>
        <dbReference type="ARBA" id="ARBA00022679"/>
    </source>
</evidence>
<feature type="domain" description="Beta-ketoacyl-[acyl-carrier-protein] synthase III C-terminal" evidence="4">
    <location>
        <begin position="225"/>
        <end position="313"/>
    </location>
</feature>
<sequence length="352" mass="38446">MQNAGIVGYGCYIPRYRIKVEEIAKHYGKNAEEIKRGLMLEEKSVPAKDEDSATIAVEAAKNALKRAEHVAELHKKISAVYVGSESHPYAVKPTATIVAEALGLSNNYTAADTEFACKAGTASLQMAMGLCLSNIAEYALAIGVDTSQAAKGDALEYSAAAGGGAFIIGTKRNEFVAEILHTLSFSTDTPDFWRRSTQLTPKHAGRFTGEPAYFKHVATAAKMIMEKYGYKPEDFNYVIFHQPNGKFPLRVAKKLGFKEEQIKPGFIVPKLGNTYSGNIPLSLNAVLDIAAENELILAVSYGSGAGSDAFIIKTTPLLKEVQSKTTKALQYLNENKIYLSYAEYLQHMEMIH</sequence>
<dbReference type="InterPro" id="IPR013747">
    <property type="entry name" value="ACP_syn_III_C"/>
</dbReference>
<proteinExistence type="predicted"/>
<evidence type="ECO:0000259" key="4">
    <source>
        <dbReference type="Pfam" id="PF08541"/>
    </source>
</evidence>
<reference evidence="5 6" key="1">
    <citation type="submission" date="2018-06" db="EMBL/GenBank/DDBJ databases">
        <title>Extensive metabolic versatility and redundancy in microbially diverse, dynamic hydrothermal sediments.</title>
        <authorList>
            <person name="Dombrowski N."/>
            <person name="Teske A."/>
            <person name="Baker B.J."/>
        </authorList>
    </citation>
    <scope>NUCLEOTIDE SEQUENCE [LARGE SCALE GENOMIC DNA]</scope>
    <source>
        <strain evidence="5">B51_G17</strain>
    </source>
</reference>
<dbReference type="CDD" id="cd00827">
    <property type="entry name" value="init_cond_enzymes"/>
    <property type="match status" value="1"/>
</dbReference>
<accession>A0A497JH96</accession>
<dbReference type="AlphaFoldDB" id="A0A497JH96"/>
<dbReference type="InterPro" id="IPR004656">
    <property type="entry name" value="HMG_CoA_Synthase"/>
</dbReference>
<organism evidence="5 6">
    <name type="scientific">Candidatus Iainarchaeum sp</name>
    <dbReference type="NCBI Taxonomy" id="3101447"/>
    <lineage>
        <taxon>Archaea</taxon>
        <taxon>Candidatus Iainarchaeota</taxon>
        <taxon>Candidatus Iainarchaeia</taxon>
        <taxon>Candidatus Iainarchaeales</taxon>
        <taxon>Candidatus Iainarchaeaceae</taxon>
        <taxon>Candidatus Iainarchaeum</taxon>
    </lineage>
</organism>
<dbReference type="Pfam" id="PF08541">
    <property type="entry name" value="ACP_syn_III_C"/>
    <property type="match status" value="1"/>
</dbReference>
<dbReference type="SUPFAM" id="SSF53901">
    <property type="entry name" value="Thiolase-like"/>
    <property type="match status" value="2"/>
</dbReference>
<evidence type="ECO:0000256" key="3">
    <source>
        <dbReference type="ARBA" id="ARBA00023315"/>
    </source>
</evidence>
<keyword evidence="1 5" id="KW-0808">Transferase</keyword>
<evidence type="ECO:0000256" key="2">
    <source>
        <dbReference type="ARBA" id="ARBA00023229"/>
    </source>
</evidence>